<gene>
    <name evidence="1" type="ORF">KIN20_013159</name>
</gene>
<dbReference type="AlphaFoldDB" id="A0AAD5MBR5"/>
<reference evidence="1" key="1">
    <citation type="submission" date="2021-06" db="EMBL/GenBank/DDBJ databases">
        <title>Parelaphostrongylus tenuis whole genome reference sequence.</title>
        <authorList>
            <person name="Garwood T.J."/>
            <person name="Larsen P.A."/>
            <person name="Fountain-Jones N.M."/>
            <person name="Garbe J.R."/>
            <person name="Macchietto M.G."/>
            <person name="Kania S.A."/>
            <person name="Gerhold R.W."/>
            <person name="Richards J.E."/>
            <person name="Wolf T.M."/>
        </authorList>
    </citation>
    <scope>NUCLEOTIDE SEQUENCE</scope>
    <source>
        <strain evidence="1">MNPRO001-30</strain>
        <tissue evidence="1">Meninges</tissue>
    </source>
</reference>
<keyword evidence="2" id="KW-1185">Reference proteome</keyword>
<evidence type="ECO:0000313" key="2">
    <source>
        <dbReference type="Proteomes" id="UP001196413"/>
    </source>
</evidence>
<accession>A0AAD5MBR5</accession>
<dbReference type="EMBL" id="JAHQIW010002545">
    <property type="protein sequence ID" value="KAJ1355665.1"/>
    <property type="molecule type" value="Genomic_DNA"/>
</dbReference>
<protein>
    <submittedName>
        <fullName evidence="1">Uncharacterized protein</fullName>
    </submittedName>
</protein>
<name>A0AAD5MBR5_PARTN</name>
<comment type="caution">
    <text evidence="1">The sequence shown here is derived from an EMBL/GenBank/DDBJ whole genome shotgun (WGS) entry which is preliminary data.</text>
</comment>
<dbReference type="Proteomes" id="UP001196413">
    <property type="component" value="Unassembled WGS sequence"/>
</dbReference>
<sequence>MEELDQEMQREENKELRILRLLLKGLHNGWRTYKELLTASFAHRKTFNYLITFKFIKGDA</sequence>
<proteinExistence type="predicted"/>
<organism evidence="1 2">
    <name type="scientific">Parelaphostrongylus tenuis</name>
    <name type="common">Meningeal worm</name>
    <dbReference type="NCBI Taxonomy" id="148309"/>
    <lineage>
        <taxon>Eukaryota</taxon>
        <taxon>Metazoa</taxon>
        <taxon>Ecdysozoa</taxon>
        <taxon>Nematoda</taxon>
        <taxon>Chromadorea</taxon>
        <taxon>Rhabditida</taxon>
        <taxon>Rhabditina</taxon>
        <taxon>Rhabditomorpha</taxon>
        <taxon>Strongyloidea</taxon>
        <taxon>Metastrongylidae</taxon>
        <taxon>Parelaphostrongylus</taxon>
    </lineage>
</organism>
<evidence type="ECO:0000313" key="1">
    <source>
        <dbReference type="EMBL" id="KAJ1355665.1"/>
    </source>
</evidence>